<dbReference type="HAMAP" id="MF_01454">
    <property type="entry name" value="GTPase_Obg"/>
    <property type="match status" value="1"/>
</dbReference>
<comment type="caution">
    <text evidence="14">The sequence shown here is derived from an EMBL/GenBank/DDBJ whole genome shotgun (WGS) entry which is preliminary data.</text>
</comment>
<gene>
    <name evidence="9" type="primary">obg</name>
    <name evidence="14" type="ORF">C7438_0738</name>
</gene>
<evidence type="ECO:0000256" key="5">
    <source>
        <dbReference type="ARBA" id="ARBA00022741"/>
    </source>
</evidence>
<dbReference type="Pfam" id="PF01926">
    <property type="entry name" value="MMR_HSR1"/>
    <property type="match status" value="1"/>
</dbReference>
<dbReference type="FunFam" id="2.70.210.12:FF:000001">
    <property type="entry name" value="GTPase Obg"/>
    <property type="match status" value="1"/>
</dbReference>
<dbReference type="PANTHER" id="PTHR11702:SF31">
    <property type="entry name" value="MITOCHONDRIAL RIBOSOME-ASSOCIATED GTPASE 2"/>
    <property type="match status" value="1"/>
</dbReference>
<dbReference type="InterPro" id="IPR006169">
    <property type="entry name" value="GTP1_OBG_dom"/>
</dbReference>
<keyword evidence="4 9" id="KW-0479">Metal-binding</keyword>
<dbReference type="InterPro" id="IPR014100">
    <property type="entry name" value="GTP-bd_Obg/CgtA"/>
</dbReference>
<dbReference type="NCBIfam" id="NF008955">
    <property type="entry name" value="PRK12297.1"/>
    <property type="match status" value="1"/>
</dbReference>
<dbReference type="GO" id="GO:0003924">
    <property type="term" value="F:GTPase activity"/>
    <property type="evidence" value="ECO:0007669"/>
    <property type="project" value="UniProtKB-UniRule"/>
</dbReference>
<evidence type="ECO:0000256" key="6">
    <source>
        <dbReference type="ARBA" id="ARBA00022801"/>
    </source>
</evidence>
<dbReference type="InterPro" id="IPR027417">
    <property type="entry name" value="P-loop_NTPase"/>
</dbReference>
<evidence type="ECO:0000259" key="13">
    <source>
        <dbReference type="PROSITE" id="PS51883"/>
    </source>
</evidence>
<dbReference type="OrthoDB" id="9807318at2"/>
<comment type="cofactor">
    <cofactor evidence="1 9">
        <name>Mg(2+)</name>
        <dbReference type="ChEBI" id="CHEBI:18420"/>
    </cofactor>
</comment>
<dbReference type="SUPFAM" id="SSF52540">
    <property type="entry name" value="P-loop containing nucleoside triphosphate hydrolases"/>
    <property type="match status" value="1"/>
</dbReference>
<evidence type="ECO:0000313" key="14">
    <source>
        <dbReference type="EMBL" id="RKQ89082.1"/>
    </source>
</evidence>
<comment type="similarity">
    <text evidence="2 9">Belongs to the TRAFAC class OBG-HflX-like GTPase superfamily. OBG GTPase family.</text>
</comment>
<dbReference type="NCBIfam" id="TIGR03595">
    <property type="entry name" value="Obg_CgtA_exten"/>
    <property type="match status" value="1"/>
</dbReference>
<evidence type="ECO:0000256" key="4">
    <source>
        <dbReference type="ARBA" id="ARBA00022723"/>
    </source>
</evidence>
<keyword evidence="5 9" id="KW-0547">Nucleotide-binding</keyword>
<dbReference type="InterPro" id="IPR045086">
    <property type="entry name" value="OBG_GTPase"/>
</dbReference>
<keyword evidence="8 9" id="KW-0342">GTP-binding</keyword>
<evidence type="ECO:0000256" key="9">
    <source>
        <dbReference type="HAMAP-Rule" id="MF_01454"/>
    </source>
</evidence>
<dbReference type="EC" id="3.6.5.-" evidence="9"/>
<dbReference type="NCBIfam" id="TIGR02729">
    <property type="entry name" value="Obg_CgtA"/>
    <property type="match status" value="1"/>
</dbReference>
<dbReference type="GO" id="GO:0005525">
    <property type="term" value="F:GTP binding"/>
    <property type="evidence" value="ECO:0007669"/>
    <property type="project" value="UniProtKB-UniRule"/>
</dbReference>
<proteinExistence type="inferred from homology"/>
<dbReference type="Proteomes" id="UP000267019">
    <property type="component" value="Unassembled WGS sequence"/>
</dbReference>
<keyword evidence="3 9" id="KW-0963">Cytoplasm</keyword>
<dbReference type="NCBIfam" id="NF008956">
    <property type="entry name" value="PRK12299.1"/>
    <property type="match status" value="1"/>
</dbReference>
<dbReference type="SUPFAM" id="SSF82051">
    <property type="entry name" value="Obg GTP-binding protein N-terminal domain"/>
    <property type="match status" value="1"/>
</dbReference>
<feature type="binding site" evidence="9">
    <location>
        <begin position="313"/>
        <end position="315"/>
    </location>
    <ligand>
        <name>GTP</name>
        <dbReference type="ChEBI" id="CHEBI:37565"/>
    </ligand>
</feature>
<feature type="compositionally biased region" description="Basic and acidic residues" evidence="10">
    <location>
        <begin position="367"/>
        <end position="384"/>
    </location>
</feature>
<evidence type="ECO:0000259" key="11">
    <source>
        <dbReference type="PROSITE" id="PS51710"/>
    </source>
</evidence>
<evidence type="ECO:0000256" key="3">
    <source>
        <dbReference type="ARBA" id="ARBA00022490"/>
    </source>
</evidence>
<evidence type="ECO:0000256" key="8">
    <source>
        <dbReference type="ARBA" id="ARBA00023134"/>
    </source>
</evidence>
<dbReference type="InterPro" id="IPR006073">
    <property type="entry name" value="GTP-bd"/>
</dbReference>
<comment type="subcellular location">
    <subcellularLocation>
        <location evidence="9">Cytoplasm</location>
    </subcellularLocation>
</comment>
<dbReference type="Gene3D" id="3.40.50.300">
    <property type="entry name" value="P-loop containing nucleotide triphosphate hydrolases"/>
    <property type="match status" value="1"/>
</dbReference>
<dbReference type="PRINTS" id="PR00326">
    <property type="entry name" value="GTP1OBG"/>
</dbReference>
<dbReference type="SUPFAM" id="SSF102741">
    <property type="entry name" value="Obg GTP-binding protein C-terminal domain"/>
    <property type="match status" value="1"/>
</dbReference>
<feature type="domain" description="OBG-type G" evidence="11">
    <location>
        <begin position="159"/>
        <end position="332"/>
    </location>
</feature>
<evidence type="ECO:0000256" key="10">
    <source>
        <dbReference type="SAM" id="MobiDB-lite"/>
    </source>
</evidence>
<dbReference type="EMBL" id="RBIJ01000001">
    <property type="protein sequence ID" value="RKQ89082.1"/>
    <property type="molecule type" value="Genomic_DNA"/>
</dbReference>
<protein>
    <recommendedName>
        <fullName evidence="9">GTPase Obg</fullName>
        <ecNumber evidence="9">3.6.5.-</ecNumber>
    </recommendedName>
    <alternativeName>
        <fullName evidence="9">GTP-binding protein Obg</fullName>
    </alternativeName>
</protein>
<keyword evidence="7 9" id="KW-0460">Magnesium</keyword>
<dbReference type="PROSITE" id="PS51883">
    <property type="entry name" value="OBG"/>
    <property type="match status" value="1"/>
</dbReference>
<dbReference type="InterPro" id="IPR036346">
    <property type="entry name" value="GTP-bd_prot_GTP1/OBG_C_sf"/>
</dbReference>
<dbReference type="PROSITE" id="PS00905">
    <property type="entry name" value="GTP1_OBG"/>
    <property type="match status" value="1"/>
</dbReference>
<evidence type="ECO:0000256" key="2">
    <source>
        <dbReference type="ARBA" id="ARBA00007699"/>
    </source>
</evidence>
<feature type="binding site" evidence="9">
    <location>
        <begin position="165"/>
        <end position="172"/>
    </location>
    <ligand>
        <name>GTP</name>
        <dbReference type="ChEBI" id="CHEBI:37565"/>
    </ligand>
</feature>
<dbReference type="RefSeq" id="WP_121443945.1">
    <property type="nucleotide sequence ID" value="NZ_RBIJ01000001.1"/>
</dbReference>
<keyword evidence="6 9" id="KW-0378">Hydrolase</keyword>
<evidence type="ECO:0000313" key="15">
    <source>
        <dbReference type="Proteomes" id="UP000267019"/>
    </source>
</evidence>
<comment type="function">
    <text evidence="9">An essential GTPase which binds GTP, GDP and possibly (p)ppGpp with moderate affinity, with high nucleotide exchange rates and a fairly low GTP hydrolysis rate. Plays a role in control of the cell cycle, stress response, ribosome biogenesis and in those bacteria that undergo differentiation, in morphogenesis control.</text>
</comment>
<feature type="domain" description="OCT" evidence="12">
    <location>
        <begin position="381"/>
        <end position="458"/>
    </location>
</feature>
<dbReference type="InterPro" id="IPR015349">
    <property type="entry name" value="OCT_dom"/>
</dbReference>
<dbReference type="AlphaFoldDB" id="A0A660L8C9"/>
<dbReference type="CDD" id="cd01898">
    <property type="entry name" value="Obg"/>
    <property type="match status" value="1"/>
</dbReference>
<dbReference type="Pfam" id="PF09269">
    <property type="entry name" value="DUF1967"/>
    <property type="match status" value="1"/>
</dbReference>
<dbReference type="InterPro" id="IPR036726">
    <property type="entry name" value="GTP1_OBG_dom_sf"/>
</dbReference>
<comment type="subunit">
    <text evidence="9">Monomer.</text>
</comment>
<evidence type="ECO:0000256" key="1">
    <source>
        <dbReference type="ARBA" id="ARBA00001946"/>
    </source>
</evidence>
<dbReference type="PROSITE" id="PS51710">
    <property type="entry name" value="G_OBG"/>
    <property type="match status" value="1"/>
</dbReference>
<feature type="binding site" evidence="9">
    <location>
        <position position="172"/>
    </location>
    <ligand>
        <name>Mg(2+)</name>
        <dbReference type="ChEBI" id="CHEBI:18420"/>
    </ligand>
</feature>
<feature type="domain" description="Obg" evidence="13">
    <location>
        <begin position="1"/>
        <end position="158"/>
    </location>
</feature>
<feature type="binding site" evidence="9">
    <location>
        <position position="192"/>
    </location>
    <ligand>
        <name>Mg(2+)</name>
        <dbReference type="ChEBI" id="CHEBI:18420"/>
    </ligand>
</feature>
<dbReference type="GO" id="GO:0042254">
    <property type="term" value="P:ribosome biogenesis"/>
    <property type="evidence" value="ECO:0007669"/>
    <property type="project" value="UniProtKB-UniRule"/>
</dbReference>
<dbReference type="GO" id="GO:0005737">
    <property type="term" value="C:cytoplasm"/>
    <property type="evidence" value="ECO:0007669"/>
    <property type="project" value="UniProtKB-SubCell"/>
</dbReference>
<dbReference type="GO" id="GO:0000287">
    <property type="term" value="F:magnesium ion binding"/>
    <property type="evidence" value="ECO:0007669"/>
    <property type="project" value="InterPro"/>
</dbReference>
<feature type="binding site" evidence="9">
    <location>
        <begin position="282"/>
        <end position="285"/>
    </location>
    <ligand>
        <name>GTP</name>
        <dbReference type="ChEBI" id="CHEBI:37565"/>
    </ligand>
</feature>
<reference evidence="14 15" key="1">
    <citation type="submission" date="2018-10" db="EMBL/GenBank/DDBJ databases">
        <title>Genomic Encyclopedia of Type Strains, Phase IV (KMG-IV): sequencing the most valuable type-strain genomes for metagenomic binning, comparative biology and taxonomic classification.</title>
        <authorList>
            <person name="Goeker M."/>
        </authorList>
    </citation>
    <scope>NUCLEOTIDE SEQUENCE [LARGE SCALE GENOMIC DNA]</scope>
    <source>
        <strain evidence="14 15">DSM 22653</strain>
    </source>
</reference>
<name>A0A660L8C9_9BACL</name>
<feature type="region of interest" description="Disordered" evidence="10">
    <location>
        <begin position="353"/>
        <end position="384"/>
    </location>
</feature>
<dbReference type="InterPro" id="IPR031167">
    <property type="entry name" value="G_OBG"/>
</dbReference>
<feature type="binding site" evidence="9">
    <location>
        <begin position="212"/>
        <end position="215"/>
    </location>
    <ligand>
        <name>GTP</name>
        <dbReference type="ChEBI" id="CHEBI:37565"/>
    </ligand>
</feature>
<evidence type="ECO:0000259" key="12">
    <source>
        <dbReference type="PROSITE" id="PS51881"/>
    </source>
</evidence>
<dbReference type="PANTHER" id="PTHR11702">
    <property type="entry name" value="DEVELOPMENTALLY REGULATED GTP-BINDING PROTEIN-RELATED"/>
    <property type="match status" value="1"/>
</dbReference>
<dbReference type="Pfam" id="PF01018">
    <property type="entry name" value="GTP1_OBG"/>
    <property type="match status" value="1"/>
</dbReference>
<evidence type="ECO:0000256" key="7">
    <source>
        <dbReference type="ARBA" id="ARBA00022842"/>
    </source>
</evidence>
<accession>A0A660L8C9</accession>
<dbReference type="PROSITE" id="PS51881">
    <property type="entry name" value="OCT"/>
    <property type="match status" value="1"/>
</dbReference>
<dbReference type="Gene3D" id="2.70.210.12">
    <property type="entry name" value="GTP1/OBG domain"/>
    <property type="match status" value="1"/>
</dbReference>
<keyword evidence="15" id="KW-1185">Reference proteome</keyword>
<organism evidence="14 15">
    <name type="scientific">Brockia lithotrophica</name>
    <dbReference type="NCBI Taxonomy" id="933949"/>
    <lineage>
        <taxon>Bacteria</taxon>
        <taxon>Bacillati</taxon>
        <taxon>Bacillota</taxon>
        <taxon>Bacilli</taxon>
        <taxon>Bacillales</taxon>
        <taxon>Bacillales Family X. Incertae Sedis</taxon>
        <taxon>Brockia</taxon>
    </lineage>
</organism>
<feature type="binding site" evidence="9">
    <location>
        <begin position="190"/>
        <end position="194"/>
    </location>
    <ligand>
        <name>GTP</name>
        <dbReference type="ChEBI" id="CHEBI:37565"/>
    </ligand>
</feature>
<dbReference type="Gene3D" id="3.30.300.350">
    <property type="entry name" value="GTP-binding protein OBG, C-terminal domain"/>
    <property type="match status" value="1"/>
</dbReference>
<dbReference type="NCBIfam" id="NF008954">
    <property type="entry name" value="PRK12296.1"/>
    <property type="match status" value="1"/>
</dbReference>
<dbReference type="InterPro" id="IPR006074">
    <property type="entry name" value="GTP1-OBG_CS"/>
</dbReference>
<sequence length="462" mass="51124">MFVDEAKIYVKGGDGGNGAVAFRREKYVPLGGPAGGDGGRGGDVILEVDEGLRTLVDFRFRRHFKAERGEHGQGKNRHGRDGRDLVLKVPPGTIVYDATTGERLADLTRPGQRFVVARGGRGGRGNARFATHANPAPRIAEKGEPGEERWVRLELRLLADVGLVGFPNAGKSSLLAAVTRANPEVAPYPFTTLNPILGVVRLGEGRSFVIADLPGIIEGAHAGAGLGHRFLRHISRTRLLLLVLDMAATEGRDPYEDYRTLRKELELYHPELARRPYFVVANKMDLPEAEEHLARFRARLAESGEDVPVYPISAVTHSGLDELLLAVERALRELPPPLELSEDGLRDEGGVWEEEDWEEDVSPPTFEEGRAREGTSVPEREATRDEEGFVITREGDTFVVYAPRLLRLIERFGLESDEALLRVQREMRRMRLEEALRARGATSGSPVRIGPYEFELIDGAEP</sequence>